<keyword evidence="4" id="KW-1185">Reference proteome</keyword>
<evidence type="ECO:0000313" key="4">
    <source>
        <dbReference type="Proteomes" id="UP000777438"/>
    </source>
</evidence>
<dbReference type="GO" id="GO:0003700">
    <property type="term" value="F:DNA-binding transcription factor activity"/>
    <property type="evidence" value="ECO:0007669"/>
    <property type="project" value="InterPro"/>
</dbReference>
<feature type="region of interest" description="Disordered" evidence="2">
    <location>
        <begin position="102"/>
        <end position="161"/>
    </location>
</feature>
<dbReference type="EMBL" id="JAGPYM010000081">
    <property type="protein sequence ID" value="KAH6869057.1"/>
    <property type="molecule type" value="Genomic_DNA"/>
</dbReference>
<dbReference type="InterPro" id="IPR046347">
    <property type="entry name" value="bZIP_sf"/>
</dbReference>
<dbReference type="PANTHER" id="PTHR37012:SF2">
    <property type="entry name" value="BZIP DOMAIN-CONTAINING PROTEIN-RELATED"/>
    <property type="match status" value="1"/>
</dbReference>
<feature type="region of interest" description="Disordered" evidence="2">
    <location>
        <begin position="1"/>
        <end position="44"/>
    </location>
</feature>
<comment type="caution">
    <text evidence="3">The sequence shown here is derived from an EMBL/GenBank/DDBJ whole genome shotgun (WGS) entry which is preliminary data.</text>
</comment>
<dbReference type="InterPro" id="IPR021833">
    <property type="entry name" value="DUF3425"/>
</dbReference>
<evidence type="ECO:0000256" key="2">
    <source>
        <dbReference type="SAM" id="MobiDB-lite"/>
    </source>
</evidence>
<proteinExistence type="predicted"/>
<protein>
    <recommendedName>
        <fullName evidence="5">BZIP transcription factor</fullName>
    </recommendedName>
</protein>
<dbReference type="AlphaFoldDB" id="A0A9P8VPV9"/>
<dbReference type="OrthoDB" id="2985014at2759"/>
<gene>
    <name evidence="3" type="ORF">B0T10DRAFT_501914</name>
</gene>
<evidence type="ECO:0000256" key="1">
    <source>
        <dbReference type="SAM" id="Coils"/>
    </source>
</evidence>
<evidence type="ECO:0000313" key="3">
    <source>
        <dbReference type="EMBL" id="KAH6869057.1"/>
    </source>
</evidence>
<evidence type="ECO:0008006" key="5">
    <source>
        <dbReference type="Google" id="ProtNLM"/>
    </source>
</evidence>
<feature type="compositionally biased region" description="Basic residues" evidence="2">
    <location>
        <begin position="32"/>
        <end position="44"/>
    </location>
</feature>
<feature type="coiled-coil region" evidence="1">
    <location>
        <begin position="52"/>
        <end position="86"/>
    </location>
</feature>
<sequence length="455" mass="50278">MGDSAPTRAAPAGSSKKRSRAVSSLTEEQVQHKRNVDRRAQRAFRQRTKDCIASLEQQFAQTQATANRKEQELLSAREQNKNLTQCLEAVLDLVSTALSHLNDTAQPPETSEDDSGLRPETQTRHSSQAQTIPSSPMSEPDESQANLVATDPGPAPSSLAPIGNSVQSTVDHPVEGHGIGQGNTFNSGCHSAPPISPVANNSFGVMQGHQSARSMSQIGSAVRLPTPSSSVMDAHRGGTPRSAFNVLCSHLAPTCPLDQILSDFSNSRRDMITEGVAIETVIGPQRPTVKALLDTSLGPAVHPLSRIMSGVLSTFPSVHQNEKLAFFYLMCHTMRWQICPTKESYIAMPTWLRPTVMQITVPHAMWIDNIPWPGVRDILIEYPDEYPFELFSPYYSQHVTVNWEYDSLDAIADPDDDCTLHSIFEKHVRKLRNWTVSSEFRDRFPSMTPVIYTHE</sequence>
<dbReference type="PANTHER" id="PTHR37012">
    <property type="entry name" value="B-ZIP TRANSCRIPTION FACTOR (EUROFUNG)-RELATED"/>
    <property type="match status" value="1"/>
</dbReference>
<dbReference type="SUPFAM" id="SSF57959">
    <property type="entry name" value="Leucine zipper domain"/>
    <property type="match status" value="1"/>
</dbReference>
<keyword evidence="1" id="KW-0175">Coiled coil</keyword>
<dbReference type="Proteomes" id="UP000777438">
    <property type="component" value="Unassembled WGS sequence"/>
</dbReference>
<reference evidence="3 4" key="1">
    <citation type="journal article" date="2021" name="Nat. Commun.">
        <title>Genetic determinants of endophytism in the Arabidopsis root mycobiome.</title>
        <authorList>
            <person name="Mesny F."/>
            <person name="Miyauchi S."/>
            <person name="Thiergart T."/>
            <person name="Pickel B."/>
            <person name="Atanasova L."/>
            <person name="Karlsson M."/>
            <person name="Huettel B."/>
            <person name="Barry K.W."/>
            <person name="Haridas S."/>
            <person name="Chen C."/>
            <person name="Bauer D."/>
            <person name="Andreopoulos W."/>
            <person name="Pangilinan J."/>
            <person name="LaButti K."/>
            <person name="Riley R."/>
            <person name="Lipzen A."/>
            <person name="Clum A."/>
            <person name="Drula E."/>
            <person name="Henrissat B."/>
            <person name="Kohler A."/>
            <person name="Grigoriev I.V."/>
            <person name="Martin F.M."/>
            <person name="Hacquard S."/>
        </authorList>
    </citation>
    <scope>NUCLEOTIDE SEQUENCE [LARGE SCALE GENOMIC DNA]</scope>
    <source>
        <strain evidence="3 4">MPI-CAGE-CH-0241</strain>
    </source>
</reference>
<dbReference type="Pfam" id="PF11905">
    <property type="entry name" value="DUF3425"/>
    <property type="match status" value="1"/>
</dbReference>
<name>A0A9P8VPV9_9HYPO</name>
<organism evidence="3 4">
    <name type="scientific">Thelonectria olida</name>
    <dbReference type="NCBI Taxonomy" id="1576542"/>
    <lineage>
        <taxon>Eukaryota</taxon>
        <taxon>Fungi</taxon>
        <taxon>Dikarya</taxon>
        <taxon>Ascomycota</taxon>
        <taxon>Pezizomycotina</taxon>
        <taxon>Sordariomycetes</taxon>
        <taxon>Hypocreomycetidae</taxon>
        <taxon>Hypocreales</taxon>
        <taxon>Nectriaceae</taxon>
        <taxon>Thelonectria</taxon>
    </lineage>
</organism>
<accession>A0A9P8VPV9</accession>
<feature type="compositionally biased region" description="Polar residues" evidence="2">
    <location>
        <begin position="124"/>
        <end position="147"/>
    </location>
</feature>